<comment type="similarity">
    <text evidence="1">Belongs to the cytidine and deoxycytidylate deaminase family.</text>
</comment>
<name>A0A8S5R2Y3_9CAUD</name>
<evidence type="ECO:0000256" key="6">
    <source>
        <dbReference type="PIRSR" id="PIRSR006019-2"/>
    </source>
</evidence>
<feature type="domain" description="CMP/dCMP-type deaminase" evidence="7">
    <location>
        <begin position="6"/>
        <end position="140"/>
    </location>
</feature>
<protein>
    <submittedName>
        <fullName evidence="8">Deoxycytidylate deaminase</fullName>
    </submittedName>
</protein>
<accession>A0A8S5R2Y3</accession>
<keyword evidence="2 6" id="KW-0479">Metal-binding</keyword>
<feature type="active site" description="Proton donor" evidence="5">
    <location>
        <position position="82"/>
    </location>
</feature>
<comment type="cofactor">
    <cofactor evidence="6">
        <name>Zn(2+)</name>
        <dbReference type="ChEBI" id="CHEBI:29105"/>
    </cofactor>
</comment>
<evidence type="ECO:0000256" key="2">
    <source>
        <dbReference type="ARBA" id="ARBA00022723"/>
    </source>
</evidence>
<evidence type="ECO:0000256" key="5">
    <source>
        <dbReference type="PIRSR" id="PIRSR006019-1"/>
    </source>
</evidence>
<dbReference type="GO" id="GO:0006220">
    <property type="term" value="P:pyrimidine nucleotide metabolic process"/>
    <property type="evidence" value="ECO:0007669"/>
    <property type="project" value="InterPro"/>
</dbReference>
<evidence type="ECO:0000259" key="7">
    <source>
        <dbReference type="PROSITE" id="PS51747"/>
    </source>
</evidence>
<evidence type="ECO:0000313" key="8">
    <source>
        <dbReference type="EMBL" id="DAE25333.1"/>
    </source>
</evidence>
<dbReference type="PROSITE" id="PS00903">
    <property type="entry name" value="CYT_DCMP_DEAMINASES_1"/>
    <property type="match status" value="1"/>
</dbReference>
<dbReference type="Pfam" id="PF00383">
    <property type="entry name" value="dCMP_cyt_deam_1"/>
    <property type="match status" value="1"/>
</dbReference>
<evidence type="ECO:0000256" key="4">
    <source>
        <dbReference type="ARBA" id="ARBA00022833"/>
    </source>
</evidence>
<dbReference type="InterPro" id="IPR002125">
    <property type="entry name" value="CMP_dCMP_dom"/>
</dbReference>
<dbReference type="Gene3D" id="3.40.140.10">
    <property type="entry name" value="Cytidine Deaminase, domain 2"/>
    <property type="match status" value="1"/>
</dbReference>
<dbReference type="PANTHER" id="PTHR11086">
    <property type="entry name" value="DEOXYCYTIDYLATE DEAMINASE-RELATED"/>
    <property type="match status" value="1"/>
</dbReference>
<keyword evidence="4 6" id="KW-0862">Zinc</keyword>
<dbReference type="InterPro" id="IPR015517">
    <property type="entry name" value="dCMP_deaminase-rel"/>
</dbReference>
<reference evidence="8" key="1">
    <citation type="journal article" date="2021" name="Proc. Natl. Acad. Sci. U.S.A.">
        <title>A Catalog of Tens of Thousands of Viruses from Human Metagenomes Reveals Hidden Associations with Chronic Diseases.</title>
        <authorList>
            <person name="Tisza M.J."/>
            <person name="Buck C.B."/>
        </authorList>
    </citation>
    <scope>NUCLEOTIDE SEQUENCE</scope>
    <source>
        <strain evidence="8">Ct6d71</strain>
    </source>
</reference>
<feature type="binding site" evidence="6">
    <location>
        <position position="80"/>
    </location>
    <ligand>
        <name>Zn(2+)</name>
        <dbReference type="ChEBI" id="CHEBI:29105"/>
        <note>catalytic</note>
    </ligand>
</feature>
<proteinExistence type="inferred from homology"/>
<dbReference type="PROSITE" id="PS51747">
    <property type="entry name" value="CYT_DCMP_DEAMINASES_2"/>
    <property type="match status" value="1"/>
</dbReference>
<dbReference type="InterPro" id="IPR016473">
    <property type="entry name" value="dCMP_deaminase"/>
</dbReference>
<feature type="binding site" evidence="6">
    <location>
        <position position="118"/>
    </location>
    <ligand>
        <name>Zn(2+)</name>
        <dbReference type="ChEBI" id="CHEBI:29105"/>
        <note>catalytic</note>
    </ligand>
</feature>
<feature type="binding site" evidence="6">
    <location>
        <position position="115"/>
    </location>
    <ligand>
        <name>Zn(2+)</name>
        <dbReference type="ChEBI" id="CHEBI:29105"/>
        <note>catalytic</note>
    </ligand>
</feature>
<organism evidence="8">
    <name type="scientific">Siphoviridae sp. ct6d71</name>
    <dbReference type="NCBI Taxonomy" id="2826298"/>
    <lineage>
        <taxon>Viruses</taxon>
        <taxon>Duplodnaviria</taxon>
        <taxon>Heunggongvirae</taxon>
        <taxon>Uroviricota</taxon>
        <taxon>Caudoviricetes</taxon>
    </lineage>
</organism>
<dbReference type="GO" id="GO:0008270">
    <property type="term" value="F:zinc ion binding"/>
    <property type="evidence" value="ECO:0007669"/>
    <property type="project" value="InterPro"/>
</dbReference>
<evidence type="ECO:0000256" key="3">
    <source>
        <dbReference type="ARBA" id="ARBA00022801"/>
    </source>
</evidence>
<keyword evidence="3" id="KW-0378">Hydrolase</keyword>
<dbReference type="InterPro" id="IPR016193">
    <property type="entry name" value="Cytidine_deaminase-like"/>
</dbReference>
<dbReference type="InterPro" id="IPR016192">
    <property type="entry name" value="APOBEC/CMP_deaminase_Zn-bd"/>
</dbReference>
<dbReference type="EMBL" id="BK015797">
    <property type="protein sequence ID" value="DAE25333.1"/>
    <property type="molecule type" value="Genomic_DNA"/>
</dbReference>
<sequence>MHSRISKKQYYLEIAKAVAQRSTCLKRQYGAVIVSANDEIIATGYNGAPRGYSNCTDNGFCPRMNMAHNTGDYGTCSSVHAEQNAMLSAARRDMIGGTLYLVGRDNGNWFAAEPCPICNRMIQNSGIKNTVTIKEELYSC</sequence>
<dbReference type="SUPFAM" id="SSF53927">
    <property type="entry name" value="Cytidine deaminase-like"/>
    <property type="match status" value="1"/>
</dbReference>
<dbReference type="PIRSF" id="PIRSF006019">
    <property type="entry name" value="dCMP_deaminase"/>
    <property type="match status" value="1"/>
</dbReference>
<dbReference type="PANTHER" id="PTHR11086:SF18">
    <property type="entry name" value="DEOXYCYTIDYLATE DEAMINASE"/>
    <property type="match status" value="1"/>
</dbReference>
<evidence type="ECO:0000256" key="1">
    <source>
        <dbReference type="ARBA" id="ARBA00006576"/>
    </source>
</evidence>
<dbReference type="GO" id="GO:0004132">
    <property type="term" value="F:dCMP deaminase activity"/>
    <property type="evidence" value="ECO:0007669"/>
    <property type="project" value="InterPro"/>
</dbReference>